<name>A0A399SZM4_9BACT</name>
<dbReference type="AlphaFoldDB" id="A0A399SZM4"/>
<protein>
    <recommendedName>
        <fullName evidence="1">Neutral/alkaline non-lysosomal ceramidase N-terminal domain-containing protein</fullName>
    </recommendedName>
</protein>
<dbReference type="Pfam" id="PF04734">
    <property type="entry name" value="Ceramidase_alk"/>
    <property type="match status" value="1"/>
</dbReference>
<reference evidence="2 3" key="1">
    <citation type="submission" date="2018-08" db="EMBL/GenBank/DDBJ databases">
        <title>Pallidiluteibacterium maritimus gen. nov., sp. nov., isolated from coastal sediment.</title>
        <authorList>
            <person name="Zhou L.Y."/>
        </authorList>
    </citation>
    <scope>NUCLEOTIDE SEQUENCE [LARGE SCALE GENOMIC DNA]</scope>
    <source>
        <strain evidence="2 3">XSD2</strain>
    </source>
</reference>
<organism evidence="2 3">
    <name type="scientific">Maribellus luteus</name>
    <dbReference type="NCBI Taxonomy" id="2305463"/>
    <lineage>
        <taxon>Bacteria</taxon>
        <taxon>Pseudomonadati</taxon>
        <taxon>Bacteroidota</taxon>
        <taxon>Bacteroidia</taxon>
        <taxon>Marinilabiliales</taxon>
        <taxon>Prolixibacteraceae</taxon>
        <taxon>Maribellus</taxon>
    </lineage>
</organism>
<proteinExistence type="predicted"/>
<evidence type="ECO:0000259" key="1">
    <source>
        <dbReference type="Pfam" id="PF04734"/>
    </source>
</evidence>
<evidence type="ECO:0000313" key="2">
    <source>
        <dbReference type="EMBL" id="RIJ48149.1"/>
    </source>
</evidence>
<accession>A0A399SZM4</accession>
<comment type="caution">
    <text evidence="2">The sequence shown here is derived from an EMBL/GenBank/DDBJ whole genome shotgun (WGS) entry which is preliminary data.</text>
</comment>
<dbReference type="RefSeq" id="WP_119437879.1">
    <property type="nucleotide sequence ID" value="NZ_QWGR01000005.1"/>
</dbReference>
<dbReference type="Proteomes" id="UP000265926">
    <property type="component" value="Unassembled WGS sequence"/>
</dbReference>
<evidence type="ECO:0000313" key="3">
    <source>
        <dbReference type="Proteomes" id="UP000265926"/>
    </source>
</evidence>
<gene>
    <name evidence="2" type="ORF">D1614_10455</name>
</gene>
<dbReference type="OrthoDB" id="926204at2"/>
<dbReference type="EMBL" id="QWGR01000005">
    <property type="protein sequence ID" value="RIJ48149.1"/>
    <property type="molecule type" value="Genomic_DNA"/>
</dbReference>
<sequence length="460" mass="50465">MKRAGIITGVLALLLAILYFTATGPVNQESYFESDYYKESCSKIDDLKENYTSFNDSLLAGFAKVSITPVLNNIEDNAEEGKFIQVPLAGFGARKGAPATGIHDSIFVKAAALKVADRLFVFVGADLLIIPPNITDSVMVALSTKGIQRDQLFFSATHTHSSLGAWAPGWVGEQFSGEYNPRLAKWLTRQIVMAVTAAVSDLKPASLATGDFDAAQYTRNRLIGARGTTNDDFSFIYLQQDNGKNAVIGSFAAHATTMGDKNMQISGDYPGYWQRKMENTSVDYAIFFAGSVGSQTNVGEGEGFEKPKFIGEALADSLNVHLQNIPLKNKITASSLTLKMALPEYHIRLSTQRNLATFLCRKLNPIPDNSVLQVVRLGNMIWITTPADFSGEYALQLKNALATKGYKANVSSFNGSYLGYIIPGKYFYLDKYEPKDMGWFGPTMGDYTMDLIHQLSEIVI</sequence>
<keyword evidence="3" id="KW-1185">Reference proteome</keyword>
<feature type="domain" description="Neutral/alkaline non-lysosomal ceramidase N-terminal" evidence="1">
    <location>
        <begin position="81"/>
        <end position="282"/>
    </location>
</feature>
<dbReference type="InterPro" id="IPR031329">
    <property type="entry name" value="NEUT/ALK_ceramidase_N"/>
</dbReference>